<organism evidence="1 2">
    <name type="scientific">Prorocentrum cordatum</name>
    <dbReference type="NCBI Taxonomy" id="2364126"/>
    <lineage>
        <taxon>Eukaryota</taxon>
        <taxon>Sar</taxon>
        <taxon>Alveolata</taxon>
        <taxon>Dinophyceae</taxon>
        <taxon>Prorocentrales</taxon>
        <taxon>Prorocentraceae</taxon>
        <taxon>Prorocentrum</taxon>
    </lineage>
</organism>
<evidence type="ECO:0000313" key="1">
    <source>
        <dbReference type="EMBL" id="CAK0866507.1"/>
    </source>
</evidence>
<dbReference type="Proteomes" id="UP001189429">
    <property type="component" value="Unassembled WGS sequence"/>
</dbReference>
<reference evidence="1" key="1">
    <citation type="submission" date="2023-10" db="EMBL/GenBank/DDBJ databases">
        <authorList>
            <person name="Chen Y."/>
            <person name="Shah S."/>
            <person name="Dougan E. K."/>
            <person name="Thang M."/>
            <person name="Chan C."/>
        </authorList>
    </citation>
    <scope>NUCLEOTIDE SEQUENCE [LARGE SCALE GENOMIC DNA]</scope>
</reference>
<dbReference type="EMBL" id="CAUYUJ010016543">
    <property type="protein sequence ID" value="CAK0866507.1"/>
    <property type="molecule type" value="Genomic_DNA"/>
</dbReference>
<name>A0ABN9V178_9DINO</name>
<protein>
    <submittedName>
        <fullName evidence="1">Uncharacterized protein</fullName>
    </submittedName>
</protein>
<sequence length="100" mass="11408">MWAWVSQVAKPPPSKKIIEKYSNRVQDVRHIRLFASGLPDNFPIKGDYLVKTNLAALLTDCHEFRGNLLHNFFGDATGEFDKIDYQRGTGVLKFEVIPDT</sequence>
<accession>A0ABN9V178</accession>
<feature type="non-terminal residue" evidence="1">
    <location>
        <position position="100"/>
    </location>
</feature>
<keyword evidence="2" id="KW-1185">Reference proteome</keyword>
<gene>
    <name evidence="1" type="ORF">PCOR1329_LOCUS53670</name>
</gene>
<comment type="caution">
    <text evidence="1">The sequence shown here is derived from an EMBL/GenBank/DDBJ whole genome shotgun (WGS) entry which is preliminary data.</text>
</comment>
<proteinExistence type="predicted"/>
<evidence type="ECO:0000313" key="2">
    <source>
        <dbReference type="Proteomes" id="UP001189429"/>
    </source>
</evidence>